<evidence type="ECO:0000256" key="2">
    <source>
        <dbReference type="SAM" id="Phobius"/>
    </source>
</evidence>
<name>A0A3D9BXT0_9RHOB</name>
<reference evidence="3 4" key="1">
    <citation type="journal article" date="2017" name="Int. J. Syst. Evol. Microbiol.">
        <title>Rhodosalinus sediminis gen. nov., sp. nov., isolated from marine saltern.</title>
        <authorList>
            <person name="Guo L.Y."/>
            <person name="Ling S.K."/>
            <person name="Li C.M."/>
            <person name="Chen G.J."/>
            <person name="Du Z.J."/>
        </authorList>
    </citation>
    <scope>NUCLEOTIDE SEQUENCE [LARGE SCALE GENOMIC DNA]</scope>
    <source>
        <strain evidence="3 4">WDN1C137</strain>
    </source>
</reference>
<dbReference type="OrthoDB" id="9914668at2"/>
<evidence type="ECO:0000313" key="4">
    <source>
        <dbReference type="Proteomes" id="UP000257131"/>
    </source>
</evidence>
<feature type="transmembrane region" description="Helical" evidence="2">
    <location>
        <begin position="49"/>
        <end position="72"/>
    </location>
</feature>
<feature type="compositionally biased region" description="Low complexity" evidence="1">
    <location>
        <begin position="220"/>
        <end position="230"/>
    </location>
</feature>
<keyword evidence="2" id="KW-0472">Membrane</keyword>
<dbReference type="Proteomes" id="UP000257131">
    <property type="component" value="Unassembled WGS sequence"/>
</dbReference>
<keyword evidence="2" id="KW-0812">Transmembrane</keyword>
<protein>
    <submittedName>
        <fullName evidence="3">Uncharacterized protein</fullName>
    </submittedName>
</protein>
<feature type="compositionally biased region" description="Acidic residues" evidence="1">
    <location>
        <begin position="204"/>
        <end position="219"/>
    </location>
</feature>
<evidence type="ECO:0000256" key="1">
    <source>
        <dbReference type="SAM" id="MobiDB-lite"/>
    </source>
</evidence>
<evidence type="ECO:0000313" key="3">
    <source>
        <dbReference type="EMBL" id="REC58370.1"/>
    </source>
</evidence>
<keyword evidence="2" id="KW-1133">Transmembrane helix</keyword>
<dbReference type="AlphaFoldDB" id="A0A3D9BXT0"/>
<dbReference type="EMBL" id="QOHR01000002">
    <property type="protein sequence ID" value="REC58370.1"/>
    <property type="molecule type" value="Genomic_DNA"/>
</dbReference>
<proteinExistence type="predicted"/>
<accession>A0A3D9BXT0</accession>
<gene>
    <name evidence="3" type="ORF">DRV84_02040</name>
</gene>
<sequence length="237" mass="24558">MSKKPTLEDSVKLALEAAEAANAVVADHEASAAAVDAAALRMERTTRRVTLASGGAAALALVACVIGGMAFLRAQADMAHTNETLIEGLALFAETVDELQSAVATGERVLEGADDEQASVVALNARLDTLEETVAARVVEAVEAADTLAPQLARSVIREIGDAEARVQDGLLQQTREIERDMTEMFAAQTDALLNVRPAPATDSEPDTPEGDDGAETGDDAASTAAGSDALNPFVYP</sequence>
<keyword evidence="4" id="KW-1185">Reference proteome</keyword>
<feature type="region of interest" description="Disordered" evidence="1">
    <location>
        <begin position="196"/>
        <end position="237"/>
    </location>
</feature>
<dbReference type="RefSeq" id="WP_115978119.1">
    <property type="nucleotide sequence ID" value="NZ_QOHR01000002.1"/>
</dbReference>
<comment type="caution">
    <text evidence="3">The sequence shown here is derived from an EMBL/GenBank/DDBJ whole genome shotgun (WGS) entry which is preliminary data.</text>
</comment>
<organism evidence="3 4">
    <name type="scientific">Rhodosalinus sediminis</name>
    <dbReference type="NCBI Taxonomy" id="1940533"/>
    <lineage>
        <taxon>Bacteria</taxon>
        <taxon>Pseudomonadati</taxon>
        <taxon>Pseudomonadota</taxon>
        <taxon>Alphaproteobacteria</taxon>
        <taxon>Rhodobacterales</taxon>
        <taxon>Paracoccaceae</taxon>
        <taxon>Rhodosalinus</taxon>
    </lineage>
</organism>